<evidence type="ECO:0000256" key="4">
    <source>
        <dbReference type="ARBA" id="ARBA00023002"/>
    </source>
</evidence>
<evidence type="ECO:0000256" key="1">
    <source>
        <dbReference type="ARBA" id="ARBA00001962"/>
    </source>
</evidence>
<dbReference type="InterPro" id="IPR017941">
    <property type="entry name" value="Rieske_2Fe-2S"/>
</dbReference>
<dbReference type="InterPro" id="IPR001663">
    <property type="entry name" value="Rng_hydr_dOase-A"/>
</dbReference>
<keyword evidence="4" id="KW-0560">Oxidoreductase</keyword>
<reference evidence="8 9" key="1">
    <citation type="submission" date="2018-09" db="EMBL/GenBank/DDBJ databases">
        <authorList>
            <person name="Zhu H."/>
        </authorList>
    </citation>
    <scope>NUCLEOTIDE SEQUENCE [LARGE SCALE GENOMIC DNA]</scope>
    <source>
        <strain evidence="8 9">K1W22B-8</strain>
    </source>
</reference>
<keyword evidence="5" id="KW-0408">Iron</keyword>
<dbReference type="GO" id="GO:0051537">
    <property type="term" value="F:2 iron, 2 sulfur cluster binding"/>
    <property type="evidence" value="ECO:0007669"/>
    <property type="project" value="UniProtKB-KW"/>
</dbReference>
<dbReference type="Proteomes" id="UP000284605">
    <property type="component" value="Unassembled WGS sequence"/>
</dbReference>
<keyword evidence="3" id="KW-0479">Metal-binding</keyword>
<dbReference type="PROSITE" id="PS51296">
    <property type="entry name" value="RIESKE"/>
    <property type="match status" value="1"/>
</dbReference>
<feature type="domain" description="Rieske" evidence="7">
    <location>
        <begin position="46"/>
        <end position="156"/>
    </location>
</feature>
<evidence type="ECO:0000256" key="5">
    <source>
        <dbReference type="ARBA" id="ARBA00023004"/>
    </source>
</evidence>
<dbReference type="AlphaFoldDB" id="A0A418WAQ6"/>
<dbReference type="OrthoDB" id="7456916at2"/>
<dbReference type="Pfam" id="PF00355">
    <property type="entry name" value="Rieske"/>
    <property type="match status" value="1"/>
</dbReference>
<sequence>MPQPSSLLARLDRPLVEAQGLPADAYTGPAFAAVERDRVLARSWLAVAVGADLPQPGDALPVDAVGQPIVLVRGRDGTIRAFHNVCMHRGLKLVEAACHGQLLRCPYHSWAYDLEGALRATPFFGGMASHEVRGFDPAANGLKPVRLARWHDLILVNLSGDAPDFGDYAAALYRRWQAYDFAAASHTRQVEFEVAANWKLIVENFCDTYHLPFVHPQVNEYSKAEDHYDVIDGFVVGTGNLTAARDEPGAEALPRFPGLPESLARSGEFLALFPNTLIFLMPDHYFTVTVTPVDHGRSIERLDFYFPGEGATAERFGPRREALYALWGDLNVQDIGMVERLQRGRVSRAFEGGCFSPALEAPIHHVQSLVARLMEDADA</sequence>
<evidence type="ECO:0000256" key="2">
    <source>
        <dbReference type="ARBA" id="ARBA00022714"/>
    </source>
</evidence>
<dbReference type="Pfam" id="PF00848">
    <property type="entry name" value="Ring_hydroxyl_A"/>
    <property type="match status" value="1"/>
</dbReference>
<dbReference type="RefSeq" id="WP_119777777.1">
    <property type="nucleotide sequence ID" value="NZ_QYUK01000011.1"/>
</dbReference>
<dbReference type="CDD" id="cd00680">
    <property type="entry name" value="RHO_alpha_C"/>
    <property type="match status" value="1"/>
</dbReference>
<keyword evidence="2" id="KW-0001">2Fe-2S</keyword>
<dbReference type="Gene3D" id="2.102.10.10">
    <property type="entry name" value="Rieske [2Fe-2S] iron-sulphur domain"/>
    <property type="match status" value="1"/>
</dbReference>
<dbReference type="InterPro" id="IPR036922">
    <property type="entry name" value="Rieske_2Fe-2S_sf"/>
</dbReference>
<comment type="caution">
    <text evidence="8">The sequence shown here is derived from an EMBL/GenBank/DDBJ whole genome shotgun (WGS) entry which is preliminary data.</text>
</comment>
<keyword evidence="6" id="KW-0411">Iron-sulfur</keyword>
<evidence type="ECO:0000259" key="7">
    <source>
        <dbReference type="PROSITE" id="PS51296"/>
    </source>
</evidence>
<evidence type="ECO:0000313" key="9">
    <source>
        <dbReference type="Proteomes" id="UP000284605"/>
    </source>
</evidence>
<proteinExistence type="predicted"/>
<dbReference type="GO" id="GO:0005506">
    <property type="term" value="F:iron ion binding"/>
    <property type="evidence" value="ECO:0007669"/>
    <property type="project" value="InterPro"/>
</dbReference>
<dbReference type="CDD" id="cd03469">
    <property type="entry name" value="Rieske_RO_Alpha_N"/>
    <property type="match status" value="1"/>
</dbReference>
<dbReference type="Gene3D" id="3.90.380.10">
    <property type="entry name" value="Naphthalene 1,2-dioxygenase Alpha Subunit, Chain A, domain 1"/>
    <property type="match status" value="2"/>
</dbReference>
<keyword evidence="8" id="KW-0223">Dioxygenase</keyword>
<dbReference type="SUPFAM" id="SSF50022">
    <property type="entry name" value="ISP domain"/>
    <property type="match status" value="1"/>
</dbReference>
<evidence type="ECO:0000313" key="8">
    <source>
        <dbReference type="EMBL" id="RJF87133.1"/>
    </source>
</evidence>
<dbReference type="GO" id="GO:0051213">
    <property type="term" value="F:dioxygenase activity"/>
    <property type="evidence" value="ECO:0007669"/>
    <property type="project" value="UniProtKB-KW"/>
</dbReference>
<dbReference type="EMBL" id="QYUK01000011">
    <property type="protein sequence ID" value="RJF87133.1"/>
    <property type="molecule type" value="Genomic_DNA"/>
</dbReference>
<comment type="cofactor">
    <cofactor evidence="1">
        <name>Fe cation</name>
        <dbReference type="ChEBI" id="CHEBI:24875"/>
    </cofactor>
</comment>
<organism evidence="8 9">
    <name type="scientific">Oleomonas cavernae</name>
    <dbReference type="NCBI Taxonomy" id="2320859"/>
    <lineage>
        <taxon>Bacteria</taxon>
        <taxon>Pseudomonadati</taxon>
        <taxon>Pseudomonadota</taxon>
        <taxon>Alphaproteobacteria</taxon>
        <taxon>Acetobacterales</taxon>
        <taxon>Acetobacteraceae</taxon>
        <taxon>Oleomonas</taxon>
    </lineage>
</organism>
<gene>
    <name evidence="8" type="ORF">D3874_08925</name>
</gene>
<accession>A0A418WAQ6</accession>
<protein>
    <submittedName>
        <fullName evidence="8">Aromatic ring-hydroxylating dioxygenase subunit alpha</fullName>
    </submittedName>
</protein>
<dbReference type="InterPro" id="IPR015879">
    <property type="entry name" value="Ring_hydroxy_dOase_asu_C_dom"/>
</dbReference>
<evidence type="ECO:0000256" key="6">
    <source>
        <dbReference type="ARBA" id="ARBA00023014"/>
    </source>
</evidence>
<dbReference type="SUPFAM" id="SSF55961">
    <property type="entry name" value="Bet v1-like"/>
    <property type="match status" value="1"/>
</dbReference>
<dbReference type="PANTHER" id="PTHR43756:SF5">
    <property type="entry name" value="CHOLINE MONOOXYGENASE, CHLOROPLASTIC"/>
    <property type="match status" value="1"/>
</dbReference>
<keyword evidence="9" id="KW-1185">Reference proteome</keyword>
<dbReference type="PANTHER" id="PTHR43756">
    <property type="entry name" value="CHOLINE MONOOXYGENASE, CHLOROPLASTIC"/>
    <property type="match status" value="1"/>
</dbReference>
<evidence type="ECO:0000256" key="3">
    <source>
        <dbReference type="ARBA" id="ARBA00022723"/>
    </source>
</evidence>
<dbReference type="PRINTS" id="PR00090">
    <property type="entry name" value="RNGDIOXGNASE"/>
</dbReference>
<name>A0A418WAQ6_9PROT</name>